<accession>A0A2V1CZQ8</accession>
<dbReference type="AlphaFoldDB" id="A0A2V1CZQ8"/>
<name>A0A2V1CZQ8_9PLEO</name>
<organism evidence="1 2">
    <name type="scientific">Periconia macrospinosa</name>
    <dbReference type="NCBI Taxonomy" id="97972"/>
    <lineage>
        <taxon>Eukaryota</taxon>
        <taxon>Fungi</taxon>
        <taxon>Dikarya</taxon>
        <taxon>Ascomycota</taxon>
        <taxon>Pezizomycotina</taxon>
        <taxon>Dothideomycetes</taxon>
        <taxon>Pleosporomycetidae</taxon>
        <taxon>Pleosporales</taxon>
        <taxon>Massarineae</taxon>
        <taxon>Periconiaceae</taxon>
        <taxon>Periconia</taxon>
    </lineage>
</organism>
<gene>
    <name evidence="1" type="ORF">DM02DRAFT_647372</name>
</gene>
<proteinExistence type="predicted"/>
<keyword evidence="2" id="KW-1185">Reference proteome</keyword>
<dbReference type="Proteomes" id="UP000244855">
    <property type="component" value="Unassembled WGS sequence"/>
</dbReference>
<dbReference type="OrthoDB" id="3900875at2759"/>
<evidence type="ECO:0000313" key="1">
    <source>
        <dbReference type="EMBL" id="PVH91232.1"/>
    </source>
</evidence>
<protein>
    <submittedName>
        <fullName evidence="1">Uncharacterized protein</fullName>
    </submittedName>
</protein>
<dbReference type="EMBL" id="KZ805920">
    <property type="protein sequence ID" value="PVH91232.1"/>
    <property type="molecule type" value="Genomic_DNA"/>
</dbReference>
<reference evidence="1 2" key="1">
    <citation type="journal article" date="2018" name="Sci. Rep.">
        <title>Comparative genomics provides insights into the lifestyle and reveals functional heterogeneity of dark septate endophytic fungi.</title>
        <authorList>
            <person name="Knapp D.G."/>
            <person name="Nemeth J.B."/>
            <person name="Barry K."/>
            <person name="Hainaut M."/>
            <person name="Henrissat B."/>
            <person name="Johnson J."/>
            <person name="Kuo A."/>
            <person name="Lim J.H.P."/>
            <person name="Lipzen A."/>
            <person name="Nolan M."/>
            <person name="Ohm R.A."/>
            <person name="Tamas L."/>
            <person name="Grigoriev I.V."/>
            <person name="Spatafora J.W."/>
            <person name="Nagy L.G."/>
            <person name="Kovacs G.M."/>
        </authorList>
    </citation>
    <scope>NUCLEOTIDE SEQUENCE [LARGE SCALE GENOMIC DNA]</scope>
    <source>
        <strain evidence="1 2">DSE2036</strain>
    </source>
</reference>
<evidence type="ECO:0000313" key="2">
    <source>
        <dbReference type="Proteomes" id="UP000244855"/>
    </source>
</evidence>
<dbReference type="STRING" id="97972.A0A2V1CZQ8"/>
<sequence length="135" mass="14978">MILSYGDDSSAPVPAIFMFVPGMPVVVTKNSYQGLKLVNGANYKTQDVILDKAFVRMPPGTILLTPLSSKLECVRRLPWQRHDVTRRGLPCTAASACTDYKVQGRTLERVGLELRGQAIPSQCDPYSLLHLRHSH</sequence>